<gene>
    <name evidence="1" type="ORF">SDJN03_09367</name>
</gene>
<evidence type="ECO:0000313" key="1">
    <source>
        <dbReference type="EMBL" id="KAG6596187.1"/>
    </source>
</evidence>
<dbReference type="EMBL" id="JAGKQH010000006">
    <property type="protein sequence ID" value="KAG6596187.1"/>
    <property type="molecule type" value="Genomic_DNA"/>
</dbReference>
<reference evidence="1 2" key="1">
    <citation type="journal article" date="2021" name="Hortic Res">
        <title>The domestication of Cucurbita argyrosperma as revealed by the genome of its wild relative.</title>
        <authorList>
            <person name="Barrera-Redondo J."/>
            <person name="Sanchez-de la Vega G."/>
            <person name="Aguirre-Liguori J.A."/>
            <person name="Castellanos-Morales G."/>
            <person name="Gutierrez-Guerrero Y.T."/>
            <person name="Aguirre-Dugua X."/>
            <person name="Aguirre-Planter E."/>
            <person name="Tenaillon M.I."/>
            <person name="Lira-Saade R."/>
            <person name="Eguiarte L.E."/>
        </authorList>
    </citation>
    <scope>NUCLEOTIDE SEQUENCE [LARGE SCALE GENOMIC DNA]</scope>
    <source>
        <strain evidence="1">JBR-2021</strain>
    </source>
</reference>
<accession>A0AAV6NCW7</accession>
<sequence length="95" mass="10821">MCSGLASLKKPARPFVCSVNRNNYFKMSSLASPLNGHRSSRMIQHGDAFRINHPCIVDPQTTLPLKNFRGIPATARLFQRRIVGTFHWNFDHKLV</sequence>
<comment type="caution">
    <text evidence="1">The sequence shown here is derived from an EMBL/GenBank/DDBJ whole genome shotgun (WGS) entry which is preliminary data.</text>
</comment>
<organism evidence="1 2">
    <name type="scientific">Cucurbita argyrosperma subsp. sororia</name>
    <dbReference type="NCBI Taxonomy" id="37648"/>
    <lineage>
        <taxon>Eukaryota</taxon>
        <taxon>Viridiplantae</taxon>
        <taxon>Streptophyta</taxon>
        <taxon>Embryophyta</taxon>
        <taxon>Tracheophyta</taxon>
        <taxon>Spermatophyta</taxon>
        <taxon>Magnoliopsida</taxon>
        <taxon>eudicotyledons</taxon>
        <taxon>Gunneridae</taxon>
        <taxon>Pentapetalae</taxon>
        <taxon>rosids</taxon>
        <taxon>fabids</taxon>
        <taxon>Cucurbitales</taxon>
        <taxon>Cucurbitaceae</taxon>
        <taxon>Cucurbiteae</taxon>
        <taxon>Cucurbita</taxon>
    </lineage>
</organism>
<feature type="non-terminal residue" evidence="1">
    <location>
        <position position="1"/>
    </location>
</feature>
<evidence type="ECO:0000313" key="2">
    <source>
        <dbReference type="Proteomes" id="UP000685013"/>
    </source>
</evidence>
<dbReference type="AlphaFoldDB" id="A0AAV6NCW7"/>
<name>A0AAV6NCW7_9ROSI</name>
<dbReference type="Proteomes" id="UP000685013">
    <property type="component" value="Chromosome 6"/>
</dbReference>
<protein>
    <submittedName>
        <fullName evidence="1">Uncharacterized protein</fullName>
    </submittedName>
</protein>
<keyword evidence="2" id="KW-1185">Reference proteome</keyword>
<proteinExistence type="predicted"/>